<evidence type="ECO:0000313" key="2">
    <source>
        <dbReference type="Proteomes" id="UP000316921"/>
    </source>
</evidence>
<name>A0A518BNJ7_9BACT</name>
<dbReference type="KEGG" id="pbap:Pla133_36390"/>
<keyword evidence="2" id="KW-1185">Reference proteome</keyword>
<dbReference type="Proteomes" id="UP000316921">
    <property type="component" value="Chromosome"/>
</dbReference>
<dbReference type="RefSeq" id="WP_145067634.1">
    <property type="nucleotide sequence ID" value="NZ_CP036287.1"/>
</dbReference>
<proteinExistence type="predicted"/>
<gene>
    <name evidence="1" type="ORF">Pla133_36390</name>
</gene>
<reference evidence="1 2" key="1">
    <citation type="submission" date="2019-02" db="EMBL/GenBank/DDBJ databases">
        <title>Deep-cultivation of Planctomycetes and their phenomic and genomic characterization uncovers novel biology.</title>
        <authorList>
            <person name="Wiegand S."/>
            <person name="Jogler M."/>
            <person name="Boedeker C."/>
            <person name="Pinto D."/>
            <person name="Vollmers J."/>
            <person name="Rivas-Marin E."/>
            <person name="Kohn T."/>
            <person name="Peeters S.H."/>
            <person name="Heuer A."/>
            <person name="Rast P."/>
            <person name="Oberbeckmann S."/>
            <person name="Bunk B."/>
            <person name="Jeske O."/>
            <person name="Meyerdierks A."/>
            <person name="Storesund J.E."/>
            <person name="Kallscheuer N."/>
            <person name="Luecker S."/>
            <person name="Lage O.M."/>
            <person name="Pohl T."/>
            <person name="Merkel B.J."/>
            <person name="Hornburger P."/>
            <person name="Mueller R.-W."/>
            <person name="Bruemmer F."/>
            <person name="Labrenz M."/>
            <person name="Spormann A.M."/>
            <person name="Op den Camp H."/>
            <person name="Overmann J."/>
            <person name="Amann R."/>
            <person name="Jetten M.S.M."/>
            <person name="Mascher T."/>
            <person name="Medema M.H."/>
            <person name="Devos D.P."/>
            <person name="Kaster A.-K."/>
            <person name="Ovreas L."/>
            <person name="Rohde M."/>
            <person name="Galperin M.Y."/>
            <person name="Jogler C."/>
        </authorList>
    </citation>
    <scope>NUCLEOTIDE SEQUENCE [LARGE SCALE GENOMIC DNA]</scope>
    <source>
        <strain evidence="1 2">Pla133</strain>
    </source>
</reference>
<sequence length="491" mass="50309">MTPAVLARSPFAIRGCTAVIALSSVAWSQGTSCAQDSIDFDLIPLTGLEGQSFVAVELNDAGQVAGQILATQPGGVQQAFVWQNGQLVTHAFPGSTVSVSGLSDGGLVVGNLFAAGSPPQTFLWDSATDTVDFAKAPFEHYPADVNDARTVVGLDADGLFGYALDATTGEATTIAFGQVPTVGVGTSGAVSINAAGVAVGGEVVFEDGAGMYLERPYRWSERDGIEDLAMSPTGFGGRAVDVSPGGNVAGTVLDEFLGHQSAYWSDQGQTLTTLGSPFGYFVSDALAVNDLGQVVVVAPNDLFGFTRGFLWQNGSFTDLSCFVPSGLFVARPVDVNNDGEILVQLTNSGGLSIVGTGILRPVNPPVLALEEVRLGTPPNPNAFLAGQTSAPIVGAVWDPAIDHAVFATAATQDFALLALSPTNLPLAGLGTLLCDPTTVFQTLATAAGTPFQVPIPNDPVLPGLQLCTQGASLQPSGLILANALDVTLGNL</sequence>
<organism evidence="1 2">
    <name type="scientific">Engelhardtia mirabilis</name>
    <dbReference type="NCBI Taxonomy" id="2528011"/>
    <lineage>
        <taxon>Bacteria</taxon>
        <taxon>Pseudomonadati</taxon>
        <taxon>Planctomycetota</taxon>
        <taxon>Planctomycetia</taxon>
        <taxon>Planctomycetia incertae sedis</taxon>
        <taxon>Engelhardtia</taxon>
    </lineage>
</organism>
<accession>A0A518BNJ7</accession>
<dbReference type="AlphaFoldDB" id="A0A518BNJ7"/>
<dbReference type="EMBL" id="CP036287">
    <property type="protein sequence ID" value="QDU68541.1"/>
    <property type="molecule type" value="Genomic_DNA"/>
</dbReference>
<protein>
    <submittedName>
        <fullName evidence="1">Uncharacterized protein</fullName>
    </submittedName>
</protein>
<evidence type="ECO:0000313" key="1">
    <source>
        <dbReference type="EMBL" id="QDU68541.1"/>
    </source>
</evidence>